<evidence type="ECO:0000256" key="7">
    <source>
        <dbReference type="ARBA" id="ARBA00023034"/>
    </source>
</evidence>
<evidence type="ECO:0000256" key="2">
    <source>
        <dbReference type="ARBA" id="ARBA00008124"/>
    </source>
</evidence>
<evidence type="ECO:0000256" key="3">
    <source>
        <dbReference type="ARBA" id="ARBA00022679"/>
    </source>
</evidence>
<evidence type="ECO:0008006" key="13">
    <source>
        <dbReference type="Google" id="ProtNLM"/>
    </source>
</evidence>
<evidence type="ECO:0000256" key="6">
    <source>
        <dbReference type="ARBA" id="ARBA00022989"/>
    </source>
</evidence>
<feature type="non-terminal residue" evidence="11">
    <location>
        <position position="222"/>
    </location>
</feature>
<name>A0AAV2RU49_MEGNR</name>
<protein>
    <recommendedName>
        <fullName evidence="13">Carbohydrate sulfotransferase</fullName>
    </recommendedName>
</protein>
<dbReference type="GO" id="GO:0001733">
    <property type="term" value="F:galactosylceramide sulfotransferase activity"/>
    <property type="evidence" value="ECO:0007669"/>
    <property type="project" value="InterPro"/>
</dbReference>
<dbReference type="InterPro" id="IPR009729">
    <property type="entry name" value="Gal-3-0_sulfotransfrase"/>
</dbReference>
<keyword evidence="4 10" id="KW-0812">Transmembrane</keyword>
<dbReference type="InterPro" id="IPR027417">
    <property type="entry name" value="P-loop_NTPase"/>
</dbReference>
<organism evidence="11 12">
    <name type="scientific">Meganyctiphanes norvegica</name>
    <name type="common">Northern krill</name>
    <name type="synonym">Thysanopoda norvegica</name>
    <dbReference type="NCBI Taxonomy" id="48144"/>
    <lineage>
        <taxon>Eukaryota</taxon>
        <taxon>Metazoa</taxon>
        <taxon>Ecdysozoa</taxon>
        <taxon>Arthropoda</taxon>
        <taxon>Crustacea</taxon>
        <taxon>Multicrustacea</taxon>
        <taxon>Malacostraca</taxon>
        <taxon>Eumalacostraca</taxon>
        <taxon>Eucarida</taxon>
        <taxon>Euphausiacea</taxon>
        <taxon>Euphausiidae</taxon>
        <taxon>Meganyctiphanes</taxon>
    </lineage>
</organism>
<dbReference type="PANTHER" id="PTHR14647">
    <property type="entry name" value="GALACTOSE-3-O-SULFOTRANSFERASE"/>
    <property type="match status" value="1"/>
</dbReference>
<dbReference type="PANTHER" id="PTHR14647:SF87">
    <property type="entry name" value="PUTATIVE-RELATED"/>
    <property type="match status" value="1"/>
</dbReference>
<dbReference type="EMBL" id="CAXKWB010029458">
    <property type="protein sequence ID" value="CAL4135510.1"/>
    <property type="molecule type" value="Genomic_DNA"/>
</dbReference>
<comment type="similarity">
    <text evidence="2">Belongs to the galactose-3-O-sulfotransferase family.</text>
</comment>
<evidence type="ECO:0000313" key="12">
    <source>
        <dbReference type="Proteomes" id="UP001497623"/>
    </source>
</evidence>
<evidence type="ECO:0000256" key="9">
    <source>
        <dbReference type="ARBA" id="ARBA00023180"/>
    </source>
</evidence>
<evidence type="ECO:0000256" key="1">
    <source>
        <dbReference type="ARBA" id="ARBA00004323"/>
    </source>
</evidence>
<gene>
    <name evidence="11" type="ORF">MNOR_LOCUS27664</name>
</gene>
<keyword evidence="9" id="KW-0325">Glycoprotein</keyword>
<dbReference type="GO" id="GO:0009247">
    <property type="term" value="P:glycolipid biosynthetic process"/>
    <property type="evidence" value="ECO:0007669"/>
    <property type="project" value="InterPro"/>
</dbReference>
<keyword evidence="7" id="KW-0333">Golgi apparatus</keyword>
<dbReference type="GO" id="GO:0000139">
    <property type="term" value="C:Golgi membrane"/>
    <property type="evidence" value="ECO:0007669"/>
    <property type="project" value="UniProtKB-SubCell"/>
</dbReference>
<dbReference type="Pfam" id="PF06990">
    <property type="entry name" value="Gal-3-0_sulfotr"/>
    <property type="match status" value="1"/>
</dbReference>
<sequence>MEHVQRFEENMFAKIGKPAEQGQLSRQKIGILFIIVFTIVALTSLLSTRQNPYIHGIKQKIAQMQQQSVPAFRQYLPPIQGLQEDTGSREWDSVAESIIQESSCSPYHHFMFLKTHKCASSTVQNIFLRYGYQHNLTFALGNGHILGFPTKFNYNMLNLNLLNSSGVADIFTLHSRLNIPEHQKAIYSDAKWITIVRDPVQQFPSLFAYYELKKFYRMDLES</sequence>
<keyword evidence="5" id="KW-0735">Signal-anchor</keyword>
<evidence type="ECO:0000256" key="5">
    <source>
        <dbReference type="ARBA" id="ARBA00022968"/>
    </source>
</evidence>
<comment type="caution">
    <text evidence="11">The sequence shown here is derived from an EMBL/GenBank/DDBJ whole genome shotgun (WGS) entry which is preliminary data.</text>
</comment>
<keyword evidence="6 10" id="KW-1133">Transmembrane helix</keyword>
<dbReference type="Gene3D" id="3.40.50.300">
    <property type="entry name" value="P-loop containing nucleotide triphosphate hydrolases"/>
    <property type="match status" value="1"/>
</dbReference>
<comment type="subcellular location">
    <subcellularLocation>
        <location evidence="1">Golgi apparatus membrane</location>
        <topology evidence="1">Single-pass type II membrane protein</topology>
    </subcellularLocation>
</comment>
<evidence type="ECO:0000256" key="8">
    <source>
        <dbReference type="ARBA" id="ARBA00023136"/>
    </source>
</evidence>
<keyword evidence="12" id="KW-1185">Reference proteome</keyword>
<reference evidence="11 12" key="1">
    <citation type="submission" date="2024-05" db="EMBL/GenBank/DDBJ databases">
        <authorList>
            <person name="Wallberg A."/>
        </authorList>
    </citation>
    <scope>NUCLEOTIDE SEQUENCE [LARGE SCALE GENOMIC DNA]</scope>
</reference>
<accession>A0AAV2RU49</accession>
<evidence type="ECO:0000313" key="11">
    <source>
        <dbReference type="EMBL" id="CAL4135510.1"/>
    </source>
</evidence>
<dbReference type="Proteomes" id="UP001497623">
    <property type="component" value="Unassembled WGS sequence"/>
</dbReference>
<dbReference type="AlphaFoldDB" id="A0AAV2RU49"/>
<proteinExistence type="inferred from homology"/>
<dbReference type="SUPFAM" id="SSF52540">
    <property type="entry name" value="P-loop containing nucleoside triphosphate hydrolases"/>
    <property type="match status" value="1"/>
</dbReference>
<evidence type="ECO:0000256" key="4">
    <source>
        <dbReference type="ARBA" id="ARBA00022692"/>
    </source>
</evidence>
<feature type="transmembrane region" description="Helical" evidence="10">
    <location>
        <begin position="29"/>
        <end position="48"/>
    </location>
</feature>
<keyword evidence="3" id="KW-0808">Transferase</keyword>
<evidence type="ECO:0000256" key="10">
    <source>
        <dbReference type="SAM" id="Phobius"/>
    </source>
</evidence>
<keyword evidence="8 10" id="KW-0472">Membrane</keyword>